<keyword evidence="3" id="KW-1185">Reference proteome</keyword>
<feature type="region of interest" description="Disordered" evidence="1">
    <location>
        <begin position="1"/>
        <end position="43"/>
    </location>
</feature>
<organism evidence="2 3">
    <name type="scientific">Austropuccinia psidii MF-1</name>
    <dbReference type="NCBI Taxonomy" id="1389203"/>
    <lineage>
        <taxon>Eukaryota</taxon>
        <taxon>Fungi</taxon>
        <taxon>Dikarya</taxon>
        <taxon>Basidiomycota</taxon>
        <taxon>Pucciniomycotina</taxon>
        <taxon>Pucciniomycetes</taxon>
        <taxon>Pucciniales</taxon>
        <taxon>Sphaerophragmiaceae</taxon>
        <taxon>Austropuccinia</taxon>
    </lineage>
</organism>
<evidence type="ECO:0000313" key="2">
    <source>
        <dbReference type="EMBL" id="MBW0558350.1"/>
    </source>
</evidence>
<accession>A0A9Q3PEJ2</accession>
<gene>
    <name evidence="2" type="ORF">O181_098065</name>
</gene>
<feature type="compositionally biased region" description="Basic residues" evidence="1">
    <location>
        <begin position="10"/>
        <end position="23"/>
    </location>
</feature>
<dbReference type="Proteomes" id="UP000765509">
    <property type="component" value="Unassembled WGS sequence"/>
</dbReference>
<reference evidence="2" key="1">
    <citation type="submission" date="2021-03" db="EMBL/GenBank/DDBJ databases">
        <title>Draft genome sequence of rust myrtle Austropuccinia psidii MF-1, a brazilian biotype.</title>
        <authorList>
            <person name="Quecine M.C."/>
            <person name="Pachon D.M.R."/>
            <person name="Bonatelli M.L."/>
            <person name="Correr F.H."/>
            <person name="Franceschini L.M."/>
            <person name="Leite T.F."/>
            <person name="Margarido G.R.A."/>
            <person name="Almeida C.A."/>
            <person name="Ferrarezi J.A."/>
            <person name="Labate C.A."/>
        </authorList>
    </citation>
    <scope>NUCLEOTIDE SEQUENCE</scope>
    <source>
        <strain evidence="2">MF-1</strain>
    </source>
</reference>
<proteinExistence type="predicted"/>
<protein>
    <submittedName>
        <fullName evidence="2">Uncharacterized protein</fullName>
    </submittedName>
</protein>
<feature type="region of interest" description="Disordered" evidence="1">
    <location>
        <begin position="69"/>
        <end position="97"/>
    </location>
</feature>
<name>A0A9Q3PEJ2_9BASI</name>
<evidence type="ECO:0000313" key="3">
    <source>
        <dbReference type="Proteomes" id="UP000765509"/>
    </source>
</evidence>
<dbReference type="AlphaFoldDB" id="A0A9Q3PEJ2"/>
<comment type="caution">
    <text evidence="2">The sequence shown here is derived from an EMBL/GenBank/DDBJ whole genome shotgun (WGS) entry which is preliminary data.</text>
</comment>
<dbReference type="EMBL" id="AVOT02066569">
    <property type="protein sequence ID" value="MBW0558350.1"/>
    <property type="molecule type" value="Genomic_DNA"/>
</dbReference>
<sequence length="134" mass="15361">MVKRANIERKWKKLNIKSPKKPFIKKDDPREHFKHNTPNTKEQRKCHKCGGIGFLANNCLKKEKINEIVETEGQNDKEDESDSRKDTEESETSESVEINIIDTQIDSTCLIYEGSDLNSNLPQVGTSDKSLKNI</sequence>
<evidence type="ECO:0000256" key="1">
    <source>
        <dbReference type="SAM" id="MobiDB-lite"/>
    </source>
</evidence>